<evidence type="ECO:0000313" key="5">
    <source>
        <dbReference type="Proteomes" id="UP000011607"/>
    </source>
</evidence>
<dbReference type="PANTHER" id="PTHR12001:SF44">
    <property type="entry name" value="GERANYLGERANYL PYROPHOSPHATE SYNTHASE"/>
    <property type="match status" value="1"/>
</dbReference>
<protein>
    <submittedName>
        <fullName evidence="4">Polyprenyl synthetase</fullName>
    </submittedName>
</protein>
<sequence>MRDGLHWGMVTVPLFRFETRPTQEVGQRDEPSVRRTDHVKLRIFFTPLTLEGSMRETLAEWRPAIDEAIAEIVPREIDAAYLESFFGEPTYEYDPEGIQRALADPLWELLDRGGKRWRAVLFLVFVEGFGEDPAEYLPYACIPEILHNGTIIVDDVEDEAAKRRGEPALHHIYGQDVALNAGNAMYFLPLKILTEDPGDVPAEQRLAAYEMLLYELNRTHLGQGMDIRWHNEGDVRVTPGQYLEMCACKTGCLARIVARLAAIITGQPAEVEEAVATYAELTAVAFQIGDDILDVENSLGRAGEFGKEFGNDVREGKQTLLVIHALAESGPETAARLSALLEADDNTDEEVLEALSIIEDAGSIEYARERALTLAAQARDELETVGFDEETDRKLREFTEFVIERDA</sequence>
<evidence type="ECO:0000256" key="3">
    <source>
        <dbReference type="RuleBase" id="RU004466"/>
    </source>
</evidence>
<evidence type="ECO:0000256" key="1">
    <source>
        <dbReference type="ARBA" id="ARBA00022723"/>
    </source>
</evidence>
<keyword evidence="3" id="KW-0808">Transferase</keyword>
<keyword evidence="2" id="KW-0460">Magnesium</keyword>
<evidence type="ECO:0000256" key="2">
    <source>
        <dbReference type="ARBA" id="ARBA00022842"/>
    </source>
</evidence>
<keyword evidence="5" id="KW-1185">Reference proteome</keyword>
<proteinExistence type="inferred from homology"/>
<dbReference type="STRING" id="1227454.C446_08034"/>
<gene>
    <name evidence="4" type="ORF">C446_08034</name>
</gene>
<organism evidence="4 5">
    <name type="scientific">Halobiforma nitratireducens JCM 10879</name>
    <dbReference type="NCBI Taxonomy" id="1227454"/>
    <lineage>
        <taxon>Archaea</taxon>
        <taxon>Methanobacteriati</taxon>
        <taxon>Methanobacteriota</taxon>
        <taxon>Stenosarchaea group</taxon>
        <taxon>Halobacteria</taxon>
        <taxon>Halobacteriales</taxon>
        <taxon>Natrialbaceae</taxon>
        <taxon>Halobiforma</taxon>
    </lineage>
</organism>
<dbReference type="SUPFAM" id="SSF48576">
    <property type="entry name" value="Terpenoid synthases"/>
    <property type="match status" value="1"/>
</dbReference>
<comment type="caution">
    <text evidence="4">The sequence shown here is derived from an EMBL/GenBank/DDBJ whole genome shotgun (WGS) entry which is preliminary data.</text>
</comment>
<keyword evidence="1" id="KW-0479">Metal-binding</keyword>
<dbReference type="eggNOG" id="arCOG01726">
    <property type="taxonomic scope" value="Archaea"/>
</dbReference>
<dbReference type="PANTHER" id="PTHR12001">
    <property type="entry name" value="GERANYLGERANYL PYROPHOSPHATE SYNTHASE"/>
    <property type="match status" value="1"/>
</dbReference>
<dbReference type="GO" id="GO:0046872">
    <property type="term" value="F:metal ion binding"/>
    <property type="evidence" value="ECO:0007669"/>
    <property type="project" value="UniProtKB-KW"/>
</dbReference>
<dbReference type="InterPro" id="IPR000092">
    <property type="entry name" value="Polyprenyl_synt"/>
</dbReference>
<dbReference type="AlphaFoldDB" id="M0M652"/>
<dbReference type="Proteomes" id="UP000011607">
    <property type="component" value="Unassembled WGS sequence"/>
</dbReference>
<reference evidence="4 5" key="1">
    <citation type="journal article" date="2014" name="PLoS Genet.">
        <title>Phylogenetically driven sequencing of extremely halophilic archaea reveals strategies for static and dynamic osmo-response.</title>
        <authorList>
            <person name="Becker E.A."/>
            <person name="Seitzer P.M."/>
            <person name="Tritt A."/>
            <person name="Larsen D."/>
            <person name="Krusor M."/>
            <person name="Yao A.I."/>
            <person name="Wu D."/>
            <person name="Madern D."/>
            <person name="Eisen J.A."/>
            <person name="Darling A.E."/>
            <person name="Facciotti M.T."/>
        </authorList>
    </citation>
    <scope>NUCLEOTIDE SEQUENCE [LARGE SCALE GENOMIC DNA]</scope>
    <source>
        <strain evidence="4 5">JCM 10879</strain>
    </source>
</reference>
<dbReference type="InterPro" id="IPR033749">
    <property type="entry name" value="Polyprenyl_synt_CS"/>
</dbReference>
<dbReference type="EMBL" id="AOMA01000078">
    <property type="protein sequence ID" value="EMA39855.1"/>
    <property type="molecule type" value="Genomic_DNA"/>
</dbReference>
<dbReference type="SFLD" id="SFLDS00005">
    <property type="entry name" value="Isoprenoid_Synthase_Type_I"/>
    <property type="match status" value="1"/>
</dbReference>
<dbReference type="Pfam" id="PF00348">
    <property type="entry name" value="polyprenyl_synt"/>
    <property type="match status" value="1"/>
</dbReference>
<dbReference type="GO" id="GO:0004659">
    <property type="term" value="F:prenyltransferase activity"/>
    <property type="evidence" value="ECO:0007669"/>
    <property type="project" value="InterPro"/>
</dbReference>
<dbReference type="PATRIC" id="fig|1227454.3.peg.1618"/>
<dbReference type="Gene3D" id="1.10.600.10">
    <property type="entry name" value="Farnesyl Diphosphate Synthase"/>
    <property type="match status" value="1"/>
</dbReference>
<dbReference type="PROSITE" id="PS00723">
    <property type="entry name" value="POLYPRENYL_SYNTHASE_1"/>
    <property type="match status" value="1"/>
</dbReference>
<evidence type="ECO:0000313" key="4">
    <source>
        <dbReference type="EMBL" id="EMA39855.1"/>
    </source>
</evidence>
<accession>M0M652</accession>
<name>M0M652_9EURY</name>
<dbReference type="InterPro" id="IPR008949">
    <property type="entry name" value="Isoprenoid_synthase_dom_sf"/>
</dbReference>
<dbReference type="CDD" id="cd00685">
    <property type="entry name" value="Trans_IPPS_HT"/>
    <property type="match status" value="1"/>
</dbReference>
<comment type="similarity">
    <text evidence="3">Belongs to the FPP/GGPP synthase family.</text>
</comment>
<dbReference type="GO" id="GO:0008299">
    <property type="term" value="P:isoprenoid biosynthetic process"/>
    <property type="evidence" value="ECO:0007669"/>
    <property type="project" value="InterPro"/>
</dbReference>